<feature type="transmembrane region" description="Helical" evidence="1">
    <location>
        <begin position="29"/>
        <end position="50"/>
    </location>
</feature>
<evidence type="ECO:0000256" key="1">
    <source>
        <dbReference type="SAM" id="Phobius"/>
    </source>
</evidence>
<keyword evidence="1" id="KW-0472">Membrane</keyword>
<keyword evidence="3" id="KW-1185">Reference proteome</keyword>
<proteinExistence type="predicted"/>
<name>A0A934RNA2_9BACT</name>
<keyword evidence="1" id="KW-0812">Transmembrane</keyword>
<dbReference type="AlphaFoldDB" id="A0A934RNA2"/>
<gene>
    <name evidence="2" type="ORF">JIN78_00440</name>
</gene>
<reference evidence="2" key="1">
    <citation type="submission" date="2021-01" db="EMBL/GenBank/DDBJ databases">
        <title>Modified the classification status of verrucomicrobia.</title>
        <authorList>
            <person name="Feng X."/>
        </authorList>
    </citation>
    <scope>NUCLEOTIDE SEQUENCE</scope>
    <source>
        <strain evidence="2">KCTC 12986</strain>
    </source>
</reference>
<feature type="transmembrane region" description="Helical" evidence="1">
    <location>
        <begin position="56"/>
        <end position="75"/>
    </location>
</feature>
<sequence length="228" mass="25856">MTELPSPPSESQILASEYRALTRSWLTRWSGFFTLTTLVILPLVTTWELIWPVKLAIGGVFSAALAYQIVILACSRATRRVRVWRDWQKKRALYFRGRVEVLAANGALAHRKAMEQLLVIRHQISSLLARKSLIPDEEQLSYLLGFDQLADLALNGLEQRAEGEPLFEVLALGEQLVAEIPLAIAVEEDDDYSDEEFTRSLADFRQQHQVRIGVARRIRQALGKESTL</sequence>
<dbReference type="RefSeq" id="WP_200389945.1">
    <property type="nucleotide sequence ID" value="NZ_JAENIO010000001.1"/>
</dbReference>
<accession>A0A934RNA2</accession>
<organism evidence="2 3">
    <name type="scientific">Roseibacillus ishigakijimensis</name>
    <dbReference type="NCBI Taxonomy" id="454146"/>
    <lineage>
        <taxon>Bacteria</taxon>
        <taxon>Pseudomonadati</taxon>
        <taxon>Verrucomicrobiota</taxon>
        <taxon>Verrucomicrobiia</taxon>
        <taxon>Verrucomicrobiales</taxon>
        <taxon>Verrucomicrobiaceae</taxon>
        <taxon>Roseibacillus</taxon>
    </lineage>
</organism>
<comment type="caution">
    <text evidence="2">The sequence shown here is derived from an EMBL/GenBank/DDBJ whole genome shotgun (WGS) entry which is preliminary data.</text>
</comment>
<evidence type="ECO:0000313" key="2">
    <source>
        <dbReference type="EMBL" id="MBK1832511.1"/>
    </source>
</evidence>
<evidence type="ECO:0000313" key="3">
    <source>
        <dbReference type="Proteomes" id="UP000604083"/>
    </source>
</evidence>
<dbReference type="Proteomes" id="UP000604083">
    <property type="component" value="Unassembled WGS sequence"/>
</dbReference>
<dbReference type="EMBL" id="JAENIO010000001">
    <property type="protein sequence ID" value="MBK1832511.1"/>
    <property type="molecule type" value="Genomic_DNA"/>
</dbReference>
<protein>
    <submittedName>
        <fullName evidence="2">Uncharacterized protein</fullName>
    </submittedName>
</protein>
<keyword evidence="1" id="KW-1133">Transmembrane helix</keyword>